<sequence>MATTNTPARVIVTFPLPEQGQRLLENYACKHDWELIQWRDSEINMTRGQFLDQVNRGADGILCKMTIRIDEDVLARAGDRLKVVSTMTVGCDHIDCCSLKARNVPLGHTPGVLTDATADLAVALTLAVCRRLGEAMQAVCNGEWGAWNPTWLLGTEIRGKTLGVLGLGRIGLATAKRLRAFGVSRLIYHSTKEKPEAAQVDGEFVTLEQLLRESDILCICCSLNASTRHMIGYTQLCAMKPTAILVNVARGDVIVQDDLERALREGKIAAAGLDVTTPEPLPPSHPLANMKNCIVLPHIGSATVETRNAMSVLAVENLLAGLQGRKMPAEYV</sequence>
<dbReference type="STRING" id="78915.A0A4P9XJZ8"/>
<dbReference type="InterPro" id="IPR029753">
    <property type="entry name" value="D-isomer_DH_CS"/>
</dbReference>
<comment type="similarity">
    <text evidence="2">Belongs to the D-isomer specific 2-hydroxyacid dehydrogenase family.</text>
</comment>
<dbReference type="CDD" id="cd05301">
    <property type="entry name" value="GDH"/>
    <property type="match status" value="1"/>
</dbReference>
<dbReference type="FunFam" id="3.40.50.720:FF:000026">
    <property type="entry name" value="Glyoxylate/hydroxypyruvate reductase B"/>
    <property type="match status" value="1"/>
</dbReference>
<dbReference type="Proteomes" id="UP000271241">
    <property type="component" value="Unassembled WGS sequence"/>
</dbReference>
<dbReference type="AlphaFoldDB" id="A0A4P9XJZ8"/>
<dbReference type="SUPFAM" id="SSF52283">
    <property type="entry name" value="Formate/glycerate dehydrogenase catalytic domain-like"/>
    <property type="match status" value="1"/>
</dbReference>
<evidence type="ECO:0000259" key="3">
    <source>
        <dbReference type="Pfam" id="PF00389"/>
    </source>
</evidence>
<evidence type="ECO:0000256" key="2">
    <source>
        <dbReference type="RuleBase" id="RU003719"/>
    </source>
</evidence>
<reference evidence="6" key="1">
    <citation type="journal article" date="2018" name="Nat. Microbiol.">
        <title>Leveraging single-cell genomics to expand the fungal tree of life.</title>
        <authorList>
            <person name="Ahrendt S.R."/>
            <person name="Quandt C.A."/>
            <person name="Ciobanu D."/>
            <person name="Clum A."/>
            <person name="Salamov A."/>
            <person name="Andreopoulos B."/>
            <person name="Cheng J.F."/>
            <person name="Woyke T."/>
            <person name="Pelin A."/>
            <person name="Henrissat B."/>
            <person name="Reynolds N.K."/>
            <person name="Benny G.L."/>
            <person name="Smith M.E."/>
            <person name="James T.Y."/>
            <person name="Grigoriev I.V."/>
        </authorList>
    </citation>
    <scope>NUCLEOTIDE SEQUENCE [LARGE SCALE GENOMIC DNA]</scope>
    <source>
        <strain evidence="6">RSA 1356</strain>
    </source>
</reference>
<feature type="domain" description="D-isomer specific 2-hydroxyacid dehydrogenase NAD-binding" evidence="4">
    <location>
        <begin position="122"/>
        <end position="300"/>
    </location>
</feature>
<dbReference type="GO" id="GO:0005829">
    <property type="term" value="C:cytosol"/>
    <property type="evidence" value="ECO:0007669"/>
    <property type="project" value="TreeGrafter"/>
</dbReference>
<dbReference type="PANTHER" id="PTHR10996">
    <property type="entry name" value="2-HYDROXYACID DEHYDROGENASE-RELATED"/>
    <property type="match status" value="1"/>
</dbReference>
<dbReference type="InterPro" id="IPR006139">
    <property type="entry name" value="D-isomer_2_OHA_DH_cat_dom"/>
</dbReference>
<proteinExistence type="inferred from homology"/>
<evidence type="ECO:0008006" key="7">
    <source>
        <dbReference type="Google" id="ProtNLM"/>
    </source>
</evidence>
<feature type="domain" description="D-isomer specific 2-hydroxyacid dehydrogenase catalytic" evidence="3">
    <location>
        <begin position="12"/>
        <end position="328"/>
    </location>
</feature>
<dbReference type="Pfam" id="PF02826">
    <property type="entry name" value="2-Hacid_dh_C"/>
    <property type="match status" value="1"/>
</dbReference>
<dbReference type="Pfam" id="PF00389">
    <property type="entry name" value="2-Hacid_dh"/>
    <property type="match status" value="1"/>
</dbReference>
<accession>A0A4P9XJZ8</accession>
<dbReference type="InterPro" id="IPR036291">
    <property type="entry name" value="NAD(P)-bd_dom_sf"/>
</dbReference>
<dbReference type="PROSITE" id="PS00065">
    <property type="entry name" value="D_2_HYDROXYACID_DH_1"/>
    <property type="match status" value="1"/>
</dbReference>
<dbReference type="PROSITE" id="PS00671">
    <property type="entry name" value="D_2_HYDROXYACID_DH_3"/>
    <property type="match status" value="1"/>
</dbReference>
<dbReference type="InterPro" id="IPR006140">
    <property type="entry name" value="D-isomer_DH_NAD-bd"/>
</dbReference>
<keyword evidence="6" id="KW-1185">Reference proteome</keyword>
<dbReference type="PANTHER" id="PTHR10996:SF277">
    <property type="entry name" value="GLYOXYLATE REDUCTASE_HYDROXYPYRUVATE REDUCTASE"/>
    <property type="match status" value="1"/>
</dbReference>
<evidence type="ECO:0000313" key="5">
    <source>
        <dbReference type="EMBL" id="RKP06072.1"/>
    </source>
</evidence>
<dbReference type="InterPro" id="IPR050223">
    <property type="entry name" value="D-isomer_2-hydroxyacid_DH"/>
</dbReference>
<dbReference type="Gene3D" id="3.40.50.720">
    <property type="entry name" value="NAD(P)-binding Rossmann-like Domain"/>
    <property type="match status" value="2"/>
</dbReference>
<dbReference type="EMBL" id="KZ992960">
    <property type="protein sequence ID" value="RKP06072.1"/>
    <property type="molecule type" value="Genomic_DNA"/>
</dbReference>
<evidence type="ECO:0000313" key="6">
    <source>
        <dbReference type="Proteomes" id="UP000271241"/>
    </source>
</evidence>
<dbReference type="InterPro" id="IPR029752">
    <property type="entry name" value="D-isomer_DH_CS1"/>
</dbReference>
<name>A0A4P9XJZ8_9FUNG</name>
<dbReference type="GO" id="GO:0030267">
    <property type="term" value="F:glyoxylate reductase (NADPH) activity"/>
    <property type="evidence" value="ECO:0007669"/>
    <property type="project" value="TreeGrafter"/>
</dbReference>
<organism evidence="5 6">
    <name type="scientific">Thamnocephalis sphaerospora</name>
    <dbReference type="NCBI Taxonomy" id="78915"/>
    <lineage>
        <taxon>Eukaryota</taxon>
        <taxon>Fungi</taxon>
        <taxon>Fungi incertae sedis</taxon>
        <taxon>Zoopagomycota</taxon>
        <taxon>Zoopagomycotina</taxon>
        <taxon>Zoopagomycetes</taxon>
        <taxon>Zoopagales</taxon>
        <taxon>Sigmoideomycetaceae</taxon>
        <taxon>Thamnocephalis</taxon>
    </lineage>
</organism>
<dbReference type="SUPFAM" id="SSF51735">
    <property type="entry name" value="NAD(P)-binding Rossmann-fold domains"/>
    <property type="match status" value="1"/>
</dbReference>
<evidence type="ECO:0000259" key="4">
    <source>
        <dbReference type="Pfam" id="PF02826"/>
    </source>
</evidence>
<dbReference type="GO" id="GO:0051287">
    <property type="term" value="F:NAD binding"/>
    <property type="evidence" value="ECO:0007669"/>
    <property type="project" value="InterPro"/>
</dbReference>
<dbReference type="GO" id="GO:0016618">
    <property type="term" value="F:hydroxypyruvate reductase [NAD(P)H] activity"/>
    <property type="evidence" value="ECO:0007669"/>
    <property type="project" value="TreeGrafter"/>
</dbReference>
<evidence type="ECO:0000256" key="1">
    <source>
        <dbReference type="ARBA" id="ARBA00023002"/>
    </source>
</evidence>
<protein>
    <recommendedName>
        <fullName evidence="7">Glyoxylate reductase</fullName>
    </recommendedName>
</protein>
<gene>
    <name evidence="5" type="ORF">THASP1DRAFT_32099</name>
</gene>
<dbReference type="OrthoDB" id="9991913at2759"/>
<keyword evidence="1 2" id="KW-0560">Oxidoreductase</keyword>